<dbReference type="eggNOG" id="COG0456">
    <property type="taxonomic scope" value="Bacteria"/>
</dbReference>
<dbReference type="EMBL" id="AAYA01000011">
    <property type="protein sequence ID" value="EBA07179.1"/>
    <property type="molecule type" value="Genomic_DNA"/>
</dbReference>
<sequence>MTAIRAATLADMPACARIVHDWERASGYIHDTPDVATLTGHLTTAFPARDIHVVGDPVAGYLSVDPAEDKIGALYLTRPGQGTGKRLMDLAKTSRDRLWLTVYVPNTRAQTFYRREGFVETARLDADRDGAPQMLRMDWTRAEGTS</sequence>
<keyword evidence="3" id="KW-1185">Reference proteome</keyword>
<comment type="caution">
    <text evidence="2">The sequence shown here is derived from an EMBL/GenBank/DDBJ whole genome shotgun (WGS) entry which is preliminary data.</text>
</comment>
<proteinExistence type="predicted"/>
<dbReference type="InterPro" id="IPR016181">
    <property type="entry name" value="Acyl_CoA_acyltransferase"/>
</dbReference>
<evidence type="ECO:0000259" key="1">
    <source>
        <dbReference type="PROSITE" id="PS51186"/>
    </source>
</evidence>
<dbReference type="Gene3D" id="3.40.630.30">
    <property type="match status" value="1"/>
</dbReference>
<feature type="domain" description="N-acetyltransferase" evidence="1">
    <location>
        <begin position="2"/>
        <end position="142"/>
    </location>
</feature>
<name>A3K752_SAGS3</name>
<keyword evidence="2" id="KW-0808">Transferase</keyword>
<protein>
    <submittedName>
        <fullName evidence="2">GCN5-related N-acetyltransferase</fullName>
    </submittedName>
</protein>
<reference evidence="2 3" key="1">
    <citation type="submission" date="2006-06" db="EMBL/GenBank/DDBJ databases">
        <authorList>
            <person name="Moran M.A."/>
            <person name="Ferriera S."/>
            <person name="Johnson J."/>
            <person name="Kravitz S."/>
            <person name="Beeson K."/>
            <person name="Sutton G."/>
            <person name="Rogers Y.-H."/>
            <person name="Friedman R."/>
            <person name="Frazier M."/>
            <person name="Venter J.C."/>
        </authorList>
    </citation>
    <scope>NUCLEOTIDE SEQUENCE [LARGE SCALE GENOMIC DNA]</scope>
    <source>
        <strain evidence="2 3">E-37</strain>
    </source>
</reference>
<evidence type="ECO:0000313" key="2">
    <source>
        <dbReference type="EMBL" id="EBA07179.1"/>
    </source>
</evidence>
<accession>A3K752</accession>
<dbReference type="GO" id="GO:0016747">
    <property type="term" value="F:acyltransferase activity, transferring groups other than amino-acyl groups"/>
    <property type="evidence" value="ECO:0007669"/>
    <property type="project" value="InterPro"/>
</dbReference>
<dbReference type="RefSeq" id="WP_005861410.1">
    <property type="nucleotide sequence ID" value="NZ_AAYA01000011.1"/>
</dbReference>
<organism evidence="2 3">
    <name type="scientific">Sagittula stellata (strain ATCC 700073 / DSM 11524 / E-37)</name>
    <dbReference type="NCBI Taxonomy" id="388399"/>
    <lineage>
        <taxon>Bacteria</taxon>
        <taxon>Pseudomonadati</taxon>
        <taxon>Pseudomonadota</taxon>
        <taxon>Alphaproteobacteria</taxon>
        <taxon>Rhodobacterales</taxon>
        <taxon>Roseobacteraceae</taxon>
        <taxon>Sagittula</taxon>
    </lineage>
</organism>
<evidence type="ECO:0000313" key="3">
    <source>
        <dbReference type="Proteomes" id="UP000005713"/>
    </source>
</evidence>
<dbReference type="InterPro" id="IPR000182">
    <property type="entry name" value="GNAT_dom"/>
</dbReference>
<dbReference type="AlphaFoldDB" id="A3K752"/>
<dbReference type="SUPFAM" id="SSF55729">
    <property type="entry name" value="Acyl-CoA N-acyltransferases (Nat)"/>
    <property type="match status" value="1"/>
</dbReference>
<dbReference type="PROSITE" id="PS51186">
    <property type="entry name" value="GNAT"/>
    <property type="match status" value="1"/>
</dbReference>
<dbReference type="Proteomes" id="UP000005713">
    <property type="component" value="Unassembled WGS sequence"/>
</dbReference>
<gene>
    <name evidence="2" type="ORF">SSE37_13316</name>
</gene>